<dbReference type="RefSeq" id="WP_002974690.1">
    <property type="nucleotide sequence ID" value="NZ_AOGW02000011.1"/>
</dbReference>
<dbReference type="Gene3D" id="3.90.930.1">
    <property type="match status" value="1"/>
</dbReference>
<evidence type="ECO:0000313" key="3">
    <source>
        <dbReference type="Proteomes" id="UP000012371"/>
    </source>
</evidence>
<gene>
    <name evidence="2" type="ORF">LEP1GSC203_0636</name>
</gene>
<accession>N1VV17</accession>
<reference evidence="2" key="1">
    <citation type="submission" date="2013-03" db="EMBL/GenBank/DDBJ databases">
        <authorList>
            <person name="Harkins D.M."/>
            <person name="Durkin A.S."/>
            <person name="Brinkac L.M."/>
            <person name="Haft D.H."/>
            <person name="Selengut J.D."/>
            <person name="Sanka R."/>
            <person name="DePew J."/>
            <person name="Purushe J."/>
            <person name="Hartskeerl R.A."/>
            <person name="Ahmed A."/>
            <person name="van der Linden H."/>
            <person name="Goris M.G.A."/>
            <person name="Vinetz J.M."/>
            <person name="Sutton G.G."/>
            <person name="Nierman W.C."/>
            <person name="Fouts D.E."/>
        </authorList>
    </citation>
    <scope>NUCLEOTIDE SEQUENCE [LARGE SCALE GENOMIC DNA]</scope>
    <source>
        <strain evidence="2">LT 11-33</strain>
    </source>
</reference>
<sequence length="206" mass="23592">MVPLSTELRGQFPIKFPDSKREAVLSLFLSLILISCSPLRVENGNPDLSEDSNHFLLYQGKPLNGIFVQTNPTLLEVYETEYYKGVPHGRYTAKKQNGILLEERNIRYGQKHGEQVSYFENGKLRQKSEFDNGKPIGEYIDYFDNGNMATYQTFYESGKPKVSKKWNRQGQIYMNHVFMESGESFGRPGSKLCEPVPDSTKVENSK</sequence>
<dbReference type="InterPro" id="IPR011652">
    <property type="entry name" value="MORN_2"/>
</dbReference>
<feature type="region of interest" description="Disordered" evidence="1">
    <location>
        <begin position="185"/>
        <end position="206"/>
    </location>
</feature>
<proteinExistence type="predicted"/>
<protein>
    <submittedName>
        <fullName evidence="2">MORN repeat protein</fullName>
    </submittedName>
</protein>
<dbReference type="Proteomes" id="UP000012371">
    <property type="component" value="Unassembled WGS sequence"/>
</dbReference>
<comment type="caution">
    <text evidence="2">The sequence shown here is derived from an EMBL/GenBank/DDBJ whole genome shotgun (WGS) entry which is preliminary data.</text>
</comment>
<dbReference type="STRING" id="1257025.LEP1GSC203_0636"/>
<evidence type="ECO:0000256" key="1">
    <source>
        <dbReference type="SAM" id="MobiDB-lite"/>
    </source>
</evidence>
<dbReference type="EMBL" id="AOGW02000011">
    <property type="protein sequence ID" value="EMY60830.1"/>
    <property type="molecule type" value="Genomic_DNA"/>
</dbReference>
<name>N1VV17_9LEPT</name>
<keyword evidence="3" id="KW-1185">Reference proteome</keyword>
<dbReference type="Pfam" id="PF07661">
    <property type="entry name" value="MORN_2"/>
    <property type="match status" value="1"/>
</dbReference>
<organism evidence="2 3">
    <name type="scientific">Leptospira terpstrae serovar Hualin str. LT 11-33 = ATCC 700639</name>
    <dbReference type="NCBI Taxonomy" id="1257025"/>
    <lineage>
        <taxon>Bacteria</taxon>
        <taxon>Pseudomonadati</taxon>
        <taxon>Spirochaetota</taxon>
        <taxon>Spirochaetia</taxon>
        <taxon>Leptospirales</taxon>
        <taxon>Leptospiraceae</taxon>
        <taxon>Leptospira</taxon>
    </lineage>
</organism>
<dbReference type="SUPFAM" id="SSF82185">
    <property type="entry name" value="Histone H3 K4-specific methyltransferase SET7/9 N-terminal domain"/>
    <property type="match status" value="1"/>
</dbReference>
<evidence type="ECO:0000313" key="2">
    <source>
        <dbReference type="EMBL" id="EMY60830.1"/>
    </source>
</evidence>
<dbReference type="AlphaFoldDB" id="N1VV17"/>